<gene>
    <name evidence="5" type="ORF">L596_009643</name>
</gene>
<evidence type="ECO:0000256" key="2">
    <source>
        <dbReference type="ARBA" id="ARBA00024195"/>
    </source>
</evidence>
<organism evidence="5 6">
    <name type="scientific">Steinernema carpocapsae</name>
    <name type="common">Entomopathogenic nematode</name>
    <dbReference type="NCBI Taxonomy" id="34508"/>
    <lineage>
        <taxon>Eukaryota</taxon>
        <taxon>Metazoa</taxon>
        <taxon>Ecdysozoa</taxon>
        <taxon>Nematoda</taxon>
        <taxon>Chromadorea</taxon>
        <taxon>Rhabditida</taxon>
        <taxon>Tylenchina</taxon>
        <taxon>Panagrolaimomorpha</taxon>
        <taxon>Strongyloidoidea</taxon>
        <taxon>Steinernematidae</taxon>
        <taxon>Steinernema</taxon>
    </lineage>
</organism>
<dbReference type="OrthoDB" id="8440449at2759"/>
<dbReference type="Pfam" id="PF00089">
    <property type="entry name" value="Trypsin"/>
    <property type="match status" value="1"/>
</dbReference>
<dbReference type="InterPro" id="IPR001254">
    <property type="entry name" value="Trypsin_dom"/>
</dbReference>
<dbReference type="SUPFAM" id="SSF50494">
    <property type="entry name" value="Trypsin-like serine proteases"/>
    <property type="match status" value="1"/>
</dbReference>
<dbReference type="Gene3D" id="2.40.10.10">
    <property type="entry name" value="Trypsin-like serine proteases"/>
    <property type="match status" value="2"/>
</dbReference>
<dbReference type="PRINTS" id="PR00722">
    <property type="entry name" value="CHYMOTRYPSIN"/>
</dbReference>
<reference evidence="5 6" key="2">
    <citation type="journal article" date="2019" name="G3 (Bethesda)">
        <title>Hybrid Assembly of the Genome of the Entomopathogenic Nematode Steinernema carpocapsae Identifies the X-Chromosome.</title>
        <authorList>
            <person name="Serra L."/>
            <person name="Macchietto M."/>
            <person name="Macias-Munoz A."/>
            <person name="McGill C.J."/>
            <person name="Rodriguez I.M."/>
            <person name="Rodriguez B."/>
            <person name="Murad R."/>
            <person name="Mortazavi A."/>
        </authorList>
    </citation>
    <scope>NUCLEOTIDE SEQUENCE [LARGE SCALE GENOMIC DNA]</scope>
    <source>
        <strain evidence="5 6">ALL</strain>
    </source>
</reference>
<protein>
    <recommendedName>
        <fullName evidence="4">Peptidase S1 domain-containing protein</fullName>
    </recommendedName>
</protein>
<dbReference type="InterPro" id="IPR051487">
    <property type="entry name" value="Ser/Thr_Proteases_Immune/Dev"/>
</dbReference>
<sequence length="322" mass="36400">MIKGHSSTREWLQIDSYVFTLYEAMTSWLVVLGLCALFADSYGLPSKDFRPHTSELIQNGNRAPKYKFPHVVLVSNVWVHDLSGNRTKNCTGTILTPKHILTAAQCTEAGDFSAIGFWVFAGYLNRDDPDPKEVQKVWASTFTRHPNYVRDYLLPGNHHDLAILHLDDPLEFSRLVQPTVIPKTDQFMKNIPHFWSVGYGAIGYANMNFINSKVLRYGETPLVDRDECNRRLAYVHRGALGDLELCTELAVEDGWARGILQGDNGGPLLIAYEVQVQVATIRGSVDDDQYQLDQDKRPAVHTRLAPYCNWLHEVTGNSYSCL</sequence>
<evidence type="ECO:0000313" key="5">
    <source>
        <dbReference type="EMBL" id="TKR95478.1"/>
    </source>
</evidence>
<keyword evidence="6" id="KW-1185">Reference proteome</keyword>
<proteinExistence type="inferred from homology"/>
<evidence type="ECO:0000313" key="6">
    <source>
        <dbReference type="Proteomes" id="UP000298663"/>
    </source>
</evidence>
<accession>A0A4U5PG51</accession>
<dbReference type="STRING" id="34508.A0A4U5PG51"/>
<keyword evidence="1" id="KW-1015">Disulfide bond</keyword>
<dbReference type="GO" id="GO:0006508">
    <property type="term" value="P:proteolysis"/>
    <property type="evidence" value="ECO:0007669"/>
    <property type="project" value="InterPro"/>
</dbReference>
<dbReference type="InterPro" id="IPR001314">
    <property type="entry name" value="Peptidase_S1A"/>
</dbReference>
<evidence type="ECO:0000256" key="3">
    <source>
        <dbReference type="SAM" id="Phobius"/>
    </source>
</evidence>
<dbReference type="SMART" id="SM00020">
    <property type="entry name" value="Tryp_SPc"/>
    <property type="match status" value="1"/>
</dbReference>
<keyword evidence="3" id="KW-0812">Transmembrane</keyword>
<dbReference type="InterPro" id="IPR009003">
    <property type="entry name" value="Peptidase_S1_PA"/>
</dbReference>
<dbReference type="Proteomes" id="UP000298663">
    <property type="component" value="Unassembled WGS sequence"/>
</dbReference>
<dbReference type="AlphaFoldDB" id="A0A4U5PG51"/>
<dbReference type="EMBL" id="AZBU02000002">
    <property type="protein sequence ID" value="TKR95478.1"/>
    <property type="molecule type" value="Genomic_DNA"/>
</dbReference>
<keyword evidence="3" id="KW-0472">Membrane</keyword>
<evidence type="ECO:0000256" key="1">
    <source>
        <dbReference type="ARBA" id="ARBA00023157"/>
    </source>
</evidence>
<dbReference type="PANTHER" id="PTHR24256">
    <property type="entry name" value="TRYPTASE-RELATED"/>
    <property type="match status" value="1"/>
</dbReference>
<reference evidence="5 6" key="1">
    <citation type="journal article" date="2015" name="Genome Biol.">
        <title>Comparative genomics of Steinernema reveals deeply conserved gene regulatory networks.</title>
        <authorList>
            <person name="Dillman A.R."/>
            <person name="Macchietto M."/>
            <person name="Porter C.F."/>
            <person name="Rogers A."/>
            <person name="Williams B."/>
            <person name="Antoshechkin I."/>
            <person name="Lee M.M."/>
            <person name="Goodwin Z."/>
            <person name="Lu X."/>
            <person name="Lewis E.E."/>
            <person name="Goodrich-Blair H."/>
            <person name="Stock S.P."/>
            <person name="Adams B.J."/>
            <person name="Sternberg P.W."/>
            <person name="Mortazavi A."/>
        </authorList>
    </citation>
    <scope>NUCLEOTIDE SEQUENCE [LARGE SCALE GENOMIC DNA]</scope>
    <source>
        <strain evidence="5 6">ALL</strain>
    </source>
</reference>
<dbReference type="InterPro" id="IPR043504">
    <property type="entry name" value="Peptidase_S1_PA_chymotrypsin"/>
</dbReference>
<feature type="transmembrane region" description="Helical" evidence="3">
    <location>
        <begin position="21"/>
        <end position="39"/>
    </location>
</feature>
<feature type="domain" description="Peptidase S1" evidence="4">
    <location>
        <begin position="57"/>
        <end position="316"/>
    </location>
</feature>
<comment type="similarity">
    <text evidence="2">Belongs to the peptidase S1 family. CLIP subfamily.</text>
</comment>
<comment type="caution">
    <text evidence="5">The sequence shown here is derived from an EMBL/GenBank/DDBJ whole genome shotgun (WGS) entry which is preliminary data.</text>
</comment>
<dbReference type="FunFam" id="2.40.10.10:FF:000068">
    <property type="entry name" value="transmembrane protease serine 2"/>
    <property type="match status" value="1"/>
</dbReference>
<name>A0A4U5PG51_STECR</name>
<dbReference type="GO" id="GO:0004252">
    <property type="term" value="F:serine-type endopeptidase activity"/>
    <property type="evidence" value="ECO:0007669"/>
    <property type="project" value="InterPro"/>
</dbReference>
<keyword evidence="3" id="KW-1133">Transmembrane helix</keyword>
<evidence type="ECO:0000259" key="4">
    <source>
        <dbReference type="PROSITE" id="PS50240"/>
    </source>
</evidence>
<dbReference type="PROSITE" id="PS50240">
    <property type="entry name" value="TRYPSIN_DOM"/>
    <property type="match status" value="1"/>
</dbReference>